<dbReference type="PANTHER" id="PTHR21600">
    <property type="entry name" value="MITOCHONDRIAL RNA PSEUDOURIDINE SYNTHASE"/>
    <property type="match status" value="1"/>
</dbReference>
<dbReference type="AlphaFoldDB" id="A0A381DIB5"/>
<dbReference type="GO" id="GO:0003723">
    <property type="term" value="F:RNA binding"/>
    <property type="evidence" value="ECO:0007669"/>
    <property type="project" value="UniProtKB-KW"/>
</dbReference>
<dbReference type="InterPro" id="IPR050188">
    <property type="entry name" value="RluA_PseudoU_synthase"/>
</dbReference>
<dbReference type="Gene3D" id="3.30.2350.10">
    <property type="entry name" value="Pseudouridine synthase"/>
    <property type="match status" value="1"/>
</dbReference>
<accession>A0A381DIB5</accession>
<proteinExistence type="inferred from homology"/>
<evidence type="ECO:0000259" key="6">
    <source>
        <dbReference type="Pfam" id="PF00849"/>
    </source>
</evidence>
<evidence type="ECO:0000256" key="5">
    <source>
        <dbReference type="PROSITE-ProRule" id="PRU00182"/>
    </source>
</evidence>
<dbReference type="RefSeq" id="WP_181892275.1">
    <property type="nucleotide sequence ID" value="NZ_CP043427.1"/>
</dbReference>
<dbReference type="GO" id="GO:0000455">
    <property type="term" value="P:enzyme-directed rRNA pseudouridine synthesis"/>
    <property type="evidence" value="ECO:0007669"/>
    <property type="project" value="TreeGrafter"/>
</dbReference>
<dbReference type="PROSITE" id="PS50889">
    <property type="entry name" value="S4"/>
    <property type="match status" value="1"/>
</dbReference>
<dbReference type="InterPro" id="IPR020103">
    <property type="entry name" value="PsdUridine_synth_cat_dom_sf"/>
</dbReference>
<evidence type="ECO:0000256" key="4">
    <source>
        <dbReference type="ARBA" id="ARBA00033164"/>
    </source>
</evidence>
<dbReference type="GO" id="GO:0009982">
    <property type="term" value="F:pseudouridine synthase activity"/>
    <property type="evidence" value="ECO:0007669"/>
    <property type="project" value="InterPro"/>
</dbReference>
<organism evidence="7 8">
    <name type="scientific">Campylobacter sputorum subsp. sputorum</name>
    <dbReference type="NCBI Taxonomy" id="32024"/>
    <lineage>
        <taxon>Bacteria</taxon>
        <taxon>Pseudomonadati</taxon>
        <taxon>Campylobacterota</taxon>
        <taxon>Epsilonproteobacteria</taxon>
        <taxon>Campylobacterales</taxon>
        <taxon>Campylobacteraceae</taxon>
        <taxon>Campylobacter</taxon>
    </lineage>
</organism>
<keyword evidence="5" id="KW-0694">RNA-binding</keyword>
<evidence type="ECO:0000256" key="1">
    <source>
        <dbReference type="ARBA" id="ARBA00000073"/>
    </source>
</evidence>
<keyword evidence="8" id="KW-1185">Reference proteome</keyword>
<dbReference type="Pfam" id="PF00849">
    <property type="entry name" value="PseudoU_synth_2"/>
    <property type="match status" value="1"/>
</dbReference>
<comment type="similarity">
    <text evidence="2">Belongs to the pseudouridine synthase RluA family.</text>
</comment>
<comment type="catalytic activity">
    <reaction evidence="1">
        <text>a uridine in RNA = a pseudouridine in RNA</text>
        <dbReference type="Rhea" id="RHEA:48348"/>
        <dbReference type="Rhea" id="RHEA-COMP:12068"/>
        <dbReference type="Rhea" id="RHEA-COMP:12069"/>
        <dbReference type="ChEBI" id="CHEBI:65314"/>
        <dbReference type="ChEBI" id="CHEBI:65315"/>
    </reaction>
</comment>
<dbReference type="GO" id="GO:0140098">
    <property type="term" value="F:catalytic activity, acting on RNA"/>
    <property type="evidence" value="ECO:0007669"/>
    <property type="project" value="UniProtKB-ARBA"/>
</dbReference>
<sequence>MEKAYKLLALQEKISNNEAKALIDNGLVSVGGKKIVVARGELSEKSVFNILKVAKPKVIFEDENIIAINKPPFTISEKIAKDFKFTLLNRLDKDTSGVLLLYKNEEFGKIAINEFKNMRVKKTYIAMVKGIISEELHIDNPIITIKGKGGAYSKISPQGKSAISDIYPFMISGKKSIVRVDIKTGRTHQIRVHLANLGYPVIGDEKYGKNSSKRMFLHSYKTEILDYKFIAELDNSFNEFGFEIPKILNF</sequence>
<evidence type="ECO:0000256" key="3">
    <source>
        <dbReference type="ARBA" id="ARBA00031870"/>
    </source>
</evidence>
<evidence type="ECO:0000313" key="7">
    <source>
        <dbReference type="EMBL" id="SUX10385.1"/>
    </source>
</evidence>
<dbReference type="PANTHER" id="PTHR21600:SF44">
    <property type="entry name" value="RIBOSOMAL LARGE SUBUNIT PSEUDOURIDINE SYNTHASE D"/>
    <property type="match status" value="1"/>
</dbReference>
<keyword evidence="7" id="KW-0413">Isomerase</keyword>
<protein>
    <recommendedName>
        <fullName evidence="3">RNA pseudouridylate synthase</fullName>
    </recommendedName>
    <alternativeName>
        <fullName evidence="4">RNA-uridine isomerase</fullName>
    </alternativeName>
</protein>
<dbReference type="EMBL" id="UFVD01000001">
    <property type="protein sequence ID" value="SUX10385.1"/>
    <property type="molecule type" value="Genomic_DNA"/>
</dbReference>
<feature type="domain" description="Pseudouridine synthase RsuA/RluA-like" evidence="6">
    <location>
        <begin position="75"/>
        <end position="195"/>
    </location>
</feature>
<dbReference type="Proteomes" id="UP000254920">
    <property type="component" value="Unassembled WGS sequence"/>
</dbReference>
<evidence type="ECO:0000313" key="8">
    <source>
        <dbReference type="Proteomes" id="UP000254920"/>
    </source>
</evidence>
<dbReference type="STRING" id="32024.GCA_000788295_00704"/>
<reference evidence="7 8" key="1">
    <citation type="submission" date="2018-06" db="EMBL/GenBank/DDBJ databases">
        <authorList>
            <consortium name="Pathogen Informatics"/>
            <person name="Doyle S."/>
        </authorList>
    </citation>
    <scope>NUCLEOTIDE SEQUENCE [LARGE SCALE GENOMIC DNA]</scope>
    <source>
        <strain evidence="7 8">NCTC12475</strain>
    </source>
</reference>
<evidence type="ECO:0000256" key="2">
    <source>
        <dbReference type="ARBA" id="ARBA00010876"/>
    </source>
</evidence>
<dbReference type="SUPFAM" id="SSF55120">
    <property type="entry name" value="Pseudouridine synthase"/>
    <property type="match status" value="1"/>
</dbReference>
<dbReference type="InterPro" id="IPR006145">
    <property type="entry name" value="PsdUridine_synth_RsuA/RluA"/>
</dbReference>
<dbReference type="CDD" id="cd02869">
    <property type="entry name" value="PseudoU_synth_RluA_like"/>
    <property type="match status" value="1"/>
</dbReference>
<name>A0A381DIB5_9BACT</name>
<gene>
    <name evidence="7" type="primary">truC</name>
    <name evidence="7" type="ORF">NCTC12475_00575</name>
</gene>
<dbReference type="GeneID" id="93091014"/>